<sequence length="247" mass="29313">MSSIFDLLFQHTNRFNERHTPGPDDTRRHTTPQHHNIFSELDRIMHEMMREHFQSMNTFLSPDPHHFHPEDKSQDSNLRDRMLKNPDKDYHEYPGRNYYVPNKDIDLDGTIQNNPKLIDQIFEETPPTQQPSNQFRHQEFNPFSQFFTPQNSQSGFTFQSVVVTRGEDGKLKYEKREIREDADGNRQETITSSDDDDNNNNNNDDVGQQFLQRKPIQYQNRITSPGLFTGQYGVFSRIKDWFYPPNN</sequence>
<organism evidence="2 3">
    <name type="scientific">Oopsacas minuta</name>
    <dbReference type="NCBI Taxonomy" id="111878"/>
    <lineage>
        <taxon>Eukaryota</taxon>
        <taxon>Metazoa</taxon>
        <taxon>Porifera</taxon>
        <taxon>Hexactinellida</taxon>
        <taxon>Hexasterophora</taxon>
        <taxon>Lyssacinosida</taxon>
        <taxon>Leucopsacidae</taxon>
        <taxon>Oopsacas</taxon>
    </lineage>
</organism>
<reference evidence="2 3" key="1">
    <citation type="journal article" date="2023" name="BMC Biol.">
        <title>The compact genome of the sponge Oopsacas minuta (Hexactinellida) is lacking key metazoan core genes.</title>
        <authorList>
            <person name="Santini S."/>
            <person name="Schenkelaars Q."/>
            <person name="Jourda C."/>
            <person name="Duchesne M."/>
            <person name="Belahbib H."/>
            <person name="Rocher C."/>
            <person name="Selva M."/>
            <person name="Riesgo A."/>
            <person name="Vervoort M."/>
            <person name="Leys S.P."/>
            <person name="Kodjabachian L."/>
            <person name="Le Bivic A."/>
            <person name="Borchiellini C."/>
            <person name="Claverie J.M."/>
            <person name="Renard E."/>
        </authorList>
    </citation>
    <scope>NUCLEOTIDE SEQUENCE [LARGE SCALE GENOMIC DNA]</scope>
    <source>
        <strain evidence="2">SPO-2</strain>
    </source>
</reference>
<dbReference type="EMBL" id="JAKMXF010000024">
    <property type="protein sequence ID" value="KAI6660782.1"/>
    <property type="molecule type" value="Genomic_DNA"/>
</dbReference>
<name>A0AAV7KHL6_9METZ</name>
<comment type="caution">
    <text evidence="2">The sequence shown here is derived from an EMBL/GenBank/DDBJ whole genome shotgun (WGS) entry which is preliminary data.</text>
</comment>
<dbReference type="AlphaFoldDB" id="A0AAV7KHL6"/>
<feature type="compositionally biased region" description="Basic and acidic residues" evidence="1">
    <location>
        <begin position="177"/>
        <end position="186"/>
    </location>
</feature>
<accession>A0AAV7KHL6</accession>
<evidence type="ECO:0000313" key="3">
    <source>
        <dbReference type="Proteomes" id="UP001165289"/>
    </source>
</evidence>
<proteinExistence type="predicted"/>
<evidence type="ECO:0000313" key="2">
    <source>
        <dbReference type="EMBL" id="KAI6660782.1"/>
    </source>
</evidence>
<gene>
    <name evidence="2" type="ORF">LOD99_10230</name>
</gene>
<dbReference type="Proteomes" id="UP001165289">
    <property type="component" value="Unassembled WGS sequence"/>
</dbReference>
<keyword evidence="3" id="KW-1185">Reference proteome</keyword>
<protein>
    <submittedName>
        <fullName evidence="2">Uncharacterized protein</fullName>
    </submittedName>
</protein>
<evidence type="ECO:0000256" key="1">
    <source>
        <dbReference type="SAM" id="MobiDB-lite"/>
    </source>
</evidence>
<feature type="region of interest" description="Disordered" evidence="1">
    <location>
        <begin position="177"/>
        <end position="207"/>
    </location>
</feature>